<evidence type="ECO:0000313" key="3">
    <source>
        <dbReference type="EMBL" id="MFI1717297.1"/>
    </source>
</evidence>
<reference evidence="3 4" key="1">
    <citation type="submission" date="2024-10" db="EMBL/GenBank/DDBJ databases">
        <title>The Natural Products Discovery Center: Release of the First 8490 Sequenced Strains for Exploring Actinobacteria Biosynthetic Diversity.</title>
        <authorList>
            <person name="Kalkreuter E."/>
            <person name="Kautsar S.A."/>
            <person name="Yang D."/>
            <person name="Bader C.D."/>
            <person name="Teijaro C.N."/>
            <person name="Fluegel L."/>
            <person name="Davis C.M."/>
            <person name="Simpson J.R."/>
            <person name="Lauterbach L."/>
            <person name="Steele A.D."/>
            <person name="Gui C."/>
            <person name="Meng S."/>
            <person name="Li G."/>
            <person name="Viehrig K."/>
            <person name="Ye F."/>
            <person name="Su P."/>
            <person name="Kiefer A.F."/>
            <person name="Nichols A."/>
            <person name="Cepeda A.J."/>
            <person name="Yan W."/>
            <person name="Fan B."/>
            <person name="Jiang Y."/>
            <person name="Adhikari A."/>
            <person name="Zheng C.-J."/>
            <person name="Schuster L."/>
            <person name="Cowan T.M."/>
            <person name="Smanski M.J."/>
            <person name="Chevrette M.G."/>
            <person name="De Carvalho L.P.S."/>
            <person name="Shen B."/>
        </authorList>
    </citation>
    <scope>NUCLEOTIDE SEQUENCE [LARGE SCALE GENOMIC DNA]</scope>
    <source>
        <strain evidence="3 4">NPDC020602</strain>
    </source>
</reference>
<feature type="region of interest" description="Disordered" evidence="1">
    <location>
        <begin position="101"/>
        <end position="152"/>
    </location>
</feature>
<dbReference type="Proteomes" id="UP001611339">
    <property type="component" value="Unassembled WGS sequence"/>
</dbReference>
<evidence type="ECO:0008006" key="5">
    <source>
        <dbReference type="Google" id="ProtNLM"/>
    </source>
</evidence>
<feature type="compositionally biased region" description="Basic and acidic residues" evidence="1">
    <location>
        <begin position="101"/>
        <end position="119"/>
    </location>
</feature>
<dbReference type="RefSeq" id="WP_398711610.1">
    <property type="nucleotide sequence ID" value="NZ_JBIRUI010000013.1"/>
</dbReference>
<proteinExistence type="predicted"/>
<protein>
    <recommendedName>
        <fullName evidence="5">Lipoprotein</fullName>
    </recommendedName>
</protein>
<feature type="signal peptide" evidence="2">
    <location>
        <begin position="1"/>
        <end position="26"/>
    </location>
</feature>
<name>A0ABW7UG34_9ACTN</name>
<organism evidence="3 4">
    <name type="scientific">Streptomyces litmocidini</name>
    <dbReference type="NCBI Taxonomy" id="67318"/>
    <lineage>
        <taxon>Bacteria</taxon>
        <taxon>Bacillati</taxon>
        <taxon>Actinomycetota</taxon>
        <taxon>Actinomycetes</taxon>
        <taxon>Kitasatosporales</taxon>
        <taxon>Streptomycetaceae</taxon>
        <taxon>Streptomyces</taxon>
    </lineage>
</organism>
<feature type="compositionally biased region" description="Low complexity" evidence="1">
    <location>
        <begin position="137"/>
        <end position="152"/>
    </location>
</feature>
<dbReference type="PROSITE" id="PS51257">
    <property type="entry name" value="PROKAR_LIPOPROTEIN"/>
    <property type="match status" value="1"/>
</dbReference>
<comment type="caution">
    <text evidence="3">The sequence shown here is derived from an EMBL/GenBank/DDBJ whole genome shotgun (WGS) entry which is preliminary data.</text>
</comment>
<feature type="chain" id="PRO_5047070951" description="Lipoprotein" evidence="2">
    <location>
        <begin position="27"/>
        <end position="152"/>
    </location>
</feature>
<evidence type="ECO:0000256" key="2">
    <source>
        <dbReference type="SAM" id="SignalP"/>
    </source>
</evidence>
<accession>A0ABW7UG34</accession>
<keyword evidence="4" id="KW-1185">Reference proteome</keyword>
<dbReference type="EMBL" id="JBIRUI010000013">
    <property type="protein sequence ID" value="MFI1717297.1"/>
    <property type="molecule type" value="Genomic_DNA"/>
</dbReference>
<gene>
    <name evidence="3" type="ORF">ACH407_27450</name>
</gene>
<evidence type="ECO:0000313" key="4">
    <source>
        <dbReference type="Proteomes" id="UP001611339"/>
    </source>
</evidence>
<keyword evidence="2" id="KW-0732">Signal</keyword>
<sequence length="152" mass="16059">MTRPRIRPAGAALAAALAGCALTLSAGCGRAPDPHPAPSPAPRTSTPADVCANLVSYWVKEALRGSKWAGLDWEQKGLSNEQYEIHDQVLTAARAEERRAGRKAAEALADRESRRRCEAARGATGSSENWRPPEEWTTAPTPSGTPGASSGE</sequence>
<evidence type="ECO:0000256" key="1">
    <source>
        <dbReference type="SAM" id="MobiDB-lite"/>
    </source>
</evidence>